<protein>
    <submittedName>
        <fullName evidence="3">Uncharacterized protein LOC112048959</fullName>
    </submittedName>
</protein>
<dbReference type="RefSeq" id="XP_023942439.1">
    <property type="nucleotide sequence ID" value="XM_024086671.2"/>
</dbReference>
<feature type="signal peptide" evidence="1">
    <location>
        <begin position="1"/>
        <end position="19"/>
    </location>
</feature>
<feature type="chain" id="PRO_5026968174" evidence="1">
    <location>
        <begin position="20"/>
        <end position="103"/>
    </location>
</feature>
<dbReference type="Proteomes" id="UP001652582">
    <property type="component" value="Chromosome 12"/>
</dbReference>
<accession>A0A6J1N6F2</accession>
<sequence length="103" mass="11424">MASLTVFFLIVCIVVTCSSSPVPRSIEALQTTDVKEVQDIILQDIMNARNKRDTTYTYSYSASSKTESSVSWSMTRTETGNGPTINIGPGHHNTNYVKINYNI</sequence>
<gene>
    <name evidence="3" type="primary">LOC112048959</name>
</gene>
<keyword evidence="1" id="KW-0732">Signal</keyword>
<dbReference type="AlphaFoldDB" id="A0A6J1N6F2"/>
<organism evidence="2 3">
    <name type="scientific">Bicyclus anynana</name>
    <name type="common">Squinting bush brown butterfly</name>
    <dbReference type="NCBI Taxonomy" id="110368"/>
    <lineage>
        <taxon>Eukaryota</taxon>
        <taxon>Metazoa</taxon>
        <taxon>Ecdysozoa</taxon>
        <taxon>Arthropoda</taxon>
        <taxon>Hexapoda</taxon>
        <taxon>Insecta</taxon>
        <taxon>Pterygota</taxon>
        <taxon>Neoptera</taxon>
        <taxon>Endopterygota</taxon>
        <taxon>Lepidoptera</taxon>
        <taxon>Glossata</taxon>
        <taxon>Ditrysia</taxon>
        <taxon>Papilionoidea</taxon>
        <taxon>Nymphalidae</taxon>
        <taxon>Satyrinae</taxon>
        <taxon>Satyrini</taxon>
        <taxon>Mycalesina</taxon>
        <taxon>Bicyclus</taxon>
    </lineage>
</organism>
<name>A0A6J1N6F2_BICAN</name>
<keyword evidence="2" id="KW-1185">Reference proteome</keyword>
<evidence type="ECO:0000256" key="1">
    <source>
        <dbReference type="SAM" id="SignalP"/>
    </source>
</evidence>
<reference evidence="3" key="1">
    <citation type="submission" date="2025-08" db="UniProtKB">
        <authorList>
            <consortium name="RefSeq"/>
        </authorList>
    </citation>
    <scope>IDENTIFICATION</scope>
</reference>
<evidence type="ECO:0000313" key="2">
    <source>
        <dbReference type="Proteomes" id="UP001652582"/>
    </source>
</evidence>
<evidence type="ECO:0000313" key="3">
    <source>
        <dbReference type="RefSeq" id="XP_023942439.1"/>
    </source>
</evidence>
<dbReference type="OrthoDB" id="6924109at2759"/>
<dbReference type="KEGG" id="bany:112048959"/>
<proteinExistence type="predicted"/>
<dbReference type="GeneID" id="112048959"/>